<name>A0AAV2CW38_9ROSI</name>
<keyword evidence="2" id="KW-1185">Reference proteome</keyword>
<dbReference type="AlphaFoldDB" id="A0AAV2CW38"/>
<gene>
    <name evidence="1" type="ORF">LTRI10_LOCUS7749</name>
</gene>
<accession>A0AAV2CW38</accession>
<organism evidence="1 2">
    <name type="scientific">Linum trigynum</name>
    <dbReference type="NCBI Taxonomy" id="586398"/>
    <lineage>
        <taxon>Eukaryota</taxon>
        <taxon>Viridiplantae</taxon>
        <taxon>Streptophyta</taxon>
        <taxon>Embryophyta</taxon>
        <taxon>Tracheophyta</taxon>
        <taxon>Spermatophyta</taxon>
        <taxon>Magnoliopsida</taxon>
        <taxon>eudicotyledons</taxon>
        <taxon>Gunneridae</taxon>
        <taxon>Pentapetalae</taxon>
        <taxon>rosids</taxon>
        <taxon>fabids</taxon>
        <taxon>Malpighiales</taxon>
        <taxon>Linaceae</taxon>
        <taxon>Linum</taxon>
    </lineage>
</organism>
<evidence type="ECO:0000313" key="2">
    <source>
        <dbReference type="Proteomes" id="UP001497516"/>
    </source>
</evidence>
<proteinExistence type="predicted"/>
<dbReference type="EMBL" id="OZ034814">
    <property type="protein sequence ID" value="CAL1360306.1"/>
    <property type="molecule type" value="Genomic_DNA"/>
</dbReference>
<reference evidence="1 2" key="1">
    <citation type="submission" date="2024-04" db="EMBL/GenBank/DDBJ databases">
        <authorList>
            <person name="Fracassetti M."/>
        </authorList>
    </citation>
    <scope>NUCLEOTIDE SEQUENCE [LARGE SCALE GENOMIC DNA]</scope>
</reference>
<protein>
    <submittedName>
        <fullName evidence="1">Uncharacterized protein</fullName>
    </submittedName>
</protein>
<sequence length="137" mass="15683">MDARSCRKLQLQPKISVEENSKSNLEFLGFEILNVDTGGKDANNDSTKGTTNRATRSTTYFNSQHEEATSDIELYCGSLNKKAPTRGLKNEGLNSQKWQFARVSFYPIWDRFAEAFEERRVKALRSKIFYGGRNDMI</sequence>
<dbReference type="Proteomes" id="UP001497516">
    <property type="component" value="Chromosome 10"/>
</dbReference>
<evidence type="ECO:0000313" key="1">
    <source>
        <dbReference type="EMBL" id="CAL1360306.1"/>
    </source>
</evidence>